<protein>
    <recommendedName>
        <fullName evidence="3">Antitoxin VbhA domain-containing protein</fullName>
    </recommendedName>
</protein>
<proteinExistence type="predicted"/>
<evidence type="ECO:0008006" key="3">
    <source>
        <dbReference type="Google" id="ProtNLM"/>
    </source>
</evidence>
<name>A0ABW4QNK0_9BACT</name>
<evidence type="ECO:0000313" key="2">
    <source>
        <dbReference type="Proteomes" id="UP001597197"/>
    </source>
</evidence>
<evidence type="ECO:0000313" key="1">
    <source>
        <dbReference type="EMBL" id="MFD1871099.1"/>
    </source>
</evidence>
<keyword evidence="2" id="KW-1185">Reference proteome</keyword>
<gene>
    <name evidence="1" type="ORF">ACFSDX_01575</name>
</gene>
<dbReference type="RefSeq" id="WP_382311436.1">
    <property type="nucleotide sequence ID" value="NZ_JBHUFD010000001.1"/>
</dbReference>
<dbReference type="EMBL" id="JBHUFD010000001">
    <property type="protein sequence ID" value="MFD1871099.1"/>
    <property type="molecule type" value="Genomic_DNA"/>
</dbReference>
<reference evidence="2" key="1">
    <citation type="journal article" date="2019" name="Int. J. Syst. Evol. Microbiol.">
        <title>The Global Catalogue of Microorganisms (GCM) 10K type strain sequencing project: providing services to taxonomists for standard genome sequencing and annotation.</title>
        <authorList>
            <consortium name="The Broad Institute Genomics Platform"/>
            <consortium name="The Broad Institute Genome Sequencing Center for Infectious Disease"/>
            <person name="Wu L."/>
            <person name="Ma J."/>
        </authorList>
    </citation>
    <scope>NUCLEOTIDE SEQUENCE [LARGE SCALE GENOMIC DNA]</scope>
    <source>
        <strain evidence="2">CGMCC 1.15795</strain>
    </source>
</reference>
<accession>A0ABW4QNK0</accession>
<sequence>MTYDPKFGPAAQTPAQRAWVLAQMQRMLPGLAKKMSACTQQLYARYVAGELTWYQVSQAREAALATGGGPL</sequence>
<comment type="caution">
    <text evidence="1">The sequence shown here is derived from an EMBL/GenBank/DDBJ whole genome shotgun (WGS) entry which is preliminary data.</text>
</comment>
<organism evidence="1 2">
    <name type="scientific">Hymenobacter bucti</name>
    <dbReference type="NCBI Taxonomy" id="1844114"/>
    <lineage>
        <taxon>Bacteria</taxon>
        <taxon>Pseudomonadati</taxon>
        <taxon>Bacteroidota</taxon>
        <taxon>Cytophagia</taxon>
        <taxon>Cytophagales</taxon>
        <taxon>Hymenobacteraceae</taxon>
        <taxon>Hymenobacter</taxon>
    </lineage>
</organism>
<dbReference type="Proteomes" id="UP001597197">
    <property type="component" value="Unassembled WGS sequence"/>
</dbReference>